<proteinExistence type="predicted"/>
<organism evidence="3 4">
    <name type="scientific">Winogradskyella thalassocola</name>
    <dbReference type="NCBI Taxonomy" id="262004"/>
    <lineage>
        <taxon>Bacteria</taxon>
        <taxon>Pseudomonadati</taxon>
        <taxon>Bacteroidota</taxon>
        <taxon>Flavobacteriia</taxon>
        <taxon>Flavobacteriales</taxon>
        <taxon>Flavobacteriaceae</taxon>
        <taxon>Winogradskyella</taxon>
    </lineage>
</organism>
<dbReference type="Gene3D" id="3.40.710.10">
    <property type="entry name" value="DD-peptidase/beta-lactamase superfamily"/>
    <property type="match status" value="1"/>
</dbReference>
<evidence type="ECO:0000259" key="2">
    <source>
        <dbReference type="Pfam" id="PF00144"/>
    </source>
</evidence>
<dbReference type="InterPro" id="IPR001466">
    <property type="entry name" value="Beta-lactam-related"/>
</dbReference>
<dbReference type="InterPro" id="IPR012338">
    <property type="entry name" value="Beta-lactam/transpept-like"/>
</dbReference>
<sequence length="551" mass="62607">MFNLRSTCLLIGVFVFLSSKAQTNANQKIDELLAAYVSNDTPGLSVKVINQGQSIYSKGFGLSSLDYSIKNSDSTVFSLASIAKQFTASAIWALANDGKISLEDDIRMYLPEFPEYEETIRIKHLLNHTSGIRNYHTLMYLAGFDYDTSYYDNNTVLELAIKQKNLNHLVGEKVSYSNTNYNLLAIIIERISGQNLNEYLKLKILNPLKMNSTFVRVEHGKPISNKAVGYQKHRDGYRFNINDQLSYGAGSMGSSVNDMAIWMEMLNEQNIEFKSLAQFLKESELLTSGGSAKYARGLMVDEYKVYIAISHSGFGFGGRSQLITIPEKQIGIIVLTNLQSIDAPRIGYQILDILLSNTEKTIEENDDRVSFQKQDFNKFIGEYKEINSDMTMKIFVENDTLKSVGSMGRTAAALVQYEQNKFHRSQSQSVKYDFTPSVSHDMIISFGGTPFYFEHANFIDAESVEVSDFGGDFYSEELDVRYHFYTEENTLKLTYKEKEVINLKPIQLNEFGNNDRTLYHFIKDKNDTITGMLLSCDGTVKEIIFKKEKDR</sequence>
<evidence type="ECO:0000256" key="1">
    <source>
        <dbReference type="SAM" id="SignalP"/>
    </source>
</evidence>
<dbReference type="Pfam" id="PF00144">
    <property type="entry name" value="Beta-lactamase"/>
    <property type="match status" value="1"/>
</dbReference>
<gene>
    <name evidence="3" type="ORF">SAMN04489796_101672</name>
</gene>
<protein>
    <submittedName>
        <fullName evidence="3">CubicO group peptidase, beta-lactamase class C family</fullName>
    </submittedName>
</protein>
<keyword evidence="4" id="KW-1185">Reference proteome</keyword>
<reference evidence="4" key="1">
    <citation type="submission" date="2016-10" db="EMBL/GenBank/DDBJ databases">
        <authorList>
            <person name="Varghese N."/>
            <person name="Submissions S."/>
        </authorList>
    </citation>
    <scope>NUCLEOTIDE SEQUENCE [LARGE SCALE GENOMIC DNA]</scope>
    <source>
        <strain evidence="4">DSM 15363</strain>
    </source>
</reference>
<accession>A0A1G7XCH7</accession>
<feature type="chain" id="PRO_5011455363" evidence="1">
    <location>
        <begin position="22"/>
        <end position="551"/>
    </location>
</feature>
<dbReference type="InterPro" id="IPR050491">
    <property type="entry name" value="AmpC-like"/>
</dbReference>
<keyword evidence="1" id="KW-0732">Signal</keyword>
<dbReference type="EMBL" id="FNCZ01000001">
    <property type="protein sequence ID" value="SDG81948.1"/>
    <property type="molecule type" value="Genomic_DNA"/>
</dbReference>
<dbReference type="PANTHER" id="PTHR46825:SF9">
    <property type="entry name" value="BETA-LACTAMASE-RELATED DOMAIN-CONTAINING PROTEIN"/>
    <property type="match status" value="1"/>
</dbReference>
<dbReference type="STRING" id="262004.SAMN04489796_101672"/>
<evidence type="ECO:0000313" key="3">
    <source>
        <dbReference type="EMBL" id="SDG81948.1"/>
    </source>
</evidence>
<dbReference type="PANTHER" id="PTHR46825">
    <property type="entry name" value="D-ALANYL-D-ALANINE-CARBOXYPEPTIDASE/ENDOPEPTIDASE AMPH"/>
    <property type="match status" value="1"/>
</dbReference>
<feature type="domain" description="Beta-lactamase-related" evidence="2">
    <location>
        <begin position="29"/>
        <end position="342"/>
    </location>
</feature>
<dbReference type="AlphaFoldDB" id="A0A1G7XCH7"/>
<dbReference type="RefSeq" id="WP_092466157.1">
    <property type="nucleotide sequence ID" value="NZ_FNCZ01000001.1"/>
</dbReference>
<dbReference type="OrthoDB" id="1522765at2"/>
<evidence type="ECO:0000313" key="4">
    <source>
        <dbReference type="Proteomes" id="UP000199492"/>
    </source>
</evidence>
<name>A0A1G7XCH7_9FLAO</name>
<feature type="signal peptide" evidence="1">
    <location>
        <begin position="1"/>
        <end position="21"/>
    </location>
</feature>
<dbReference type="SUPFAM" id="SSF56601">
    <property type="entry name" value="beta-lactamase/transpeptidase-like"/>
    <property type="match status" value="1"/>
</dbReference>
<dbReference type="Proteomes" id="UP000199492">
    <property type="component" value="Unassembled WGS sequence"/>
</dbReference>